<dbReference type="GeneID" id="30967600"/>
<dbReference type="GO" id="GO:0030686">
    <property type="term" value="C:90S preribosome"/>
    <property type="evidence" value="ECO:0007669"/>
    <property type="project" value="EnsemblFungi"/>
</dbReference>
<evidence type="ECO:0000313" key="2">
    <source>
        <dbReference type="Proteomes" id="UP000095038"/>
    </source>
</evidence>
<dbReference type="InterPro" id="IPR046351">
    <property type="entry name" value="UTP4"/>
</dbReference>
<dbReference type="InterPro" id="IPR015943">
    <property type="entry name" value="WD40/YVTN_repeat-like_dom_sf"/>
</dbReference>
<dbReference type="Pfam" id="PF00400">
    <property type="entry name" value="WD40"/>
    <property type="match status" value="3"/>
</dbReference>
<dbReference type="GO" id="GO:0000462">
    <property type="term" value="P:maturation of SSU-rRNA from tricistronic rRNA transcript (SSU-rRNA, 5.8S rRNA, LSU-rRNA)"/>
    <property type="evidence" value="ECO:0007669"/>
    <property type="project" value="EnsemblFungi"/>
</dbReference>
<accession>A0A1D2VAR4</accession>
<dbReference type="STRING" id="1344418.A0A1D2VAR4"/>
<dbReference type="RefSeq" id="XP_020044982.1">
    <property type="nucleotide sequence ID" value="XM_020193964.1"/>
</dbReference>
<dbReference type="GO" id="GO:0045943">
    <property type="term" value="P:positive regulation of transcription by RNA polymerase I"/>
    <property type="evidence" value="ECO:0007669"/>
    <property type="project" value="EnsemblFungi"/>
</dbReference>
<name>A0A1D2VAR4_9ASCO</name>
<dbReference type="FunFam" id="2.130.10.10:FF:000896">
    <property type="entry name" value="U3 small nucleolar RNA-associated protein 4"/>
    <property type="match status" value="1"/>
</dbReference>
<proteinExistence type="predicted"/>
<dbReference type="Gene3D" id="2.130.10.10">
    <property type="entry name" value="YVTN repeat-like/Quinoprotein amine dehydrogenase"/>
    <property type="match status" value="2"/>
</dbReference>
<dbReference type="InParanoid" id="A0A1D2VAR4"/>
<dbReference type="InterPro" id="IPR036322">
    <property type="entry name" value="WD40_repeat_dom_sf"/>
</dbReference>
<sequence length="783" mass="89802">MDIHRCRFVPYEPHTITSLAFSHKSNNSFTPIDLRLAVGRSNGDIEIWNPRFNWFQELIIRGGKNRSIEGLVWALWEDNIPRLFSIGGSTVITEWNLSNGLPLKNYDCNSGIIWSIDISDDSNHLIVGCDNGSAVLIDISGGPGSLEHDSILQRQNSRILSIAFNKNKQVIGGCADGRIRCWSVNGINKGKLLATMKVDKSKVESTLVWSILVLPAKNYIVSGDSTGSIKFWDLTHFTLRQSFKISESDILTLTKDFTEENVFCAGIDRKIYSFDLVEVARNNQKSQSKNIQWVNSYKRLCHSNDIRSIASFQSKFSNFLVSGGVEKTIIINSIKEFNSTPFKKIPITQQLEQNLIVNSLKKFIIIWQDQTIKIWKIFSPDNYKLISKLSLSEDQNISSCSITNDGKYLAVSTLSYIRVFKLTEFKTIDNKPRLKIKKLRVLSEQLNEYSGKLIKFLNNDNNTLIVLTTDNEIYKISFNIENFENEENIDNIDDLIINPVELEISENKKLKSKYEYLLNIKNLKISKDNKYIAVSRFSGEINIISLESNESFQLTKLSVPPCDIEFTNRNTLIVIAIDHKIYEFNYLSIILSKTIIEIDNNDNNDDDDGKSNNLSLLSEWSKNNSEYLPTSFVLLENKCCGIFTNSISKDRIWFWGPDWIVFYDLSFNIRDGLVKNEKGVEKRFKGLSVLENEELLENGDKDNKNDNLENDEDIDEDMNLLELLNEKSNRKVSNSSSKAYWFSDRYNFILFADSFGEKEIAVIERDENILRKTPAFKSRNINV</sequence>
<dbReference type="OrthoDB" id="8883818at2759"/>
<organism evidence="1 2">
    <name type="scientific">Ascoidea rubescens DSM 1968</name>
    <dbReference type="NCBI Taxonomy" id="1344418"/>
    <lineage>
        <taxon>Eukaryota</taxon>
        <taxon>Fungi</taxon>
        <taxon>Dikarya</taxon>
        <taxon>Ascomycota</taxon>
        <taxon>Saccharomycotina</taxon>
        <taxon>Saccharomycetes</taxon>
        <taxon>Ascoideaceae</taxon>
        <taxon>Ascoidea</taxon>
    </lineage>
</organism>
<dbReference type="AlphaFoldDB" id="A0A1D2VAR4"/>
<dbReference type="EMBL" id="KV454490">
    <property type="protein sequence ID" value="ODV58675.1"/>
    <property type="molecule type" value="Genomic_DNA"/>
</dbReference>
<dbReference type="GO" id="GO:0003723">
    <property type="term" value="F:RNA binding"/>
    <property type="evidence" value="ECO:0007669"/>
    <property type="project" value="TreeGrafter"/>
</dbReference>
<keyword evidence="2" id="KW-1185">Reference proteome</keyword>
<dbReference type="GO" id="GO:0034455">
    <property type="term" value="C:t-UTP complex"/>
    <property type="evidence" value="ECO:0007669"/>
    <property type="project" value="EnsemblFungi"/>
</dbReference>
<dbReference type="PANTHER" id="PTHR44163:SF1">
    <property type="entry name" value="U3 SMALL NUCLEOLAR RNA-ASSOCIATED PROTEIN 4 HOMOLOG"/>
    <property type="match status" value="1"/>
</dbReference>
<dbReference type="InterPro" id="IPR001680">
    <property type="entry name" value="WD40_rpt"/>
</dbReference>
<dbReference type="SMART" id="SM00320">
    <property type="entry name" value="WD40"/>
    <property type="match status" value="8"/>
</dbReference>
<dbReference type="SUPFAM" id="SSF50978">
    <property type="entry name" value="WD40 repeat-like"/>
    <property type="match status" value="1"/>
</dbReference>
<dbReference type="GO" id="GO:0032040">
    <property type="term" value="C:small-subunit processome"/>
    <property type="evidence" value="ECO:0007669"/>
    <property type="project" value="EnsemblFungi"/>
</dbReference>
<reference evidence="2" key="1">
    <citation type="submission" date="2016-05" db="EMBL/GenBank/DDBJ databases">
        <title>Comparative genomics of biotechnologically important yeasts.</title>
        <authorList>
            <consortium name="DOE Joint Genome Institute"/>
            <person name="Riley R."/>
            <person name="Haridas S."/>
            <person name="Wolfe K.H."/>
            <person name="Lopes M.R."/>
            <person name="Hittinger C.T."/>
            <person name="Goker M."/>
            <person name="Salamov A."/>
            <person name="Wisecaver J."/>
            <person name="Long T.M."/>
            <person name="Aerts A.L."/>
            <person name="Barry K."/>
            <person name="Choi C."/>
            <person name="Clum A."/>
            <person name="Coughlan A.Y."/>
            <person name="Deshpande S."/>
            <person name="Douglass A.P."/>
            <person name="Hanson S.J."/>
            <person name="Klenk H.-P."/>
            <person name="Labutti K."/>
            <person name="Lapidus A."/>
            <person name="Lindquist E."/>
            <person name="Lipzen A."/>
            <person name="Meier-Kolthoff J.P."/>
            <person name="Ohm R.A."/>
            <person name="Otillar R.P."/>
            <person name="Pangilinan J."/>
            <person name="Peng Y."/>
            <person name="Rokas A."/>
            <person name="Rosa C.A."/>
            <person name="Scheuner C."/>
            <person name="Sibirny A.A."/>
            <person name="Slot J.C."/>
            <person name="Stielow J.B."/>
            <person name="Sun H."/>
            <person name="Kurtzman C.P."/>
            <person name="Blackwell M."/>
            <person name="Grigoriev I.V."/>
            <person name="Jeffries T.W."/>
        </authorList>
    </citation>
    <scope>NUCLEOTIDE SEQUENCE [LARGE SCALE GENOMIC DNA]</scope>
    <source>
        <strain evidence="2">DSM 1968</strain>
    </source>
</reference>
<dbReference type="FunCoup" id="A0A1D2VAR4">
    <property type="interactions" value="954"/>
</dbReference>
<evidence type="ECO:0000313" key="1">
    <source>
        <dbReference type="EMBL" id="ODV58675.1"/>
    </source>
</evidence>
<gene>
    <name evidence="1" type="ORF">ASCRUDRAFT_77684</name>
</gene>
<dbReference type="SUPFAM" id="SSF82171">
    <property type="entry name" value="DPP6 N-terminal domain-like"/>
    <property type="match status" value="1"/>
</dbReference>
<dbReference type="Proteomes" id="UP000095038">
    <property type="component" value="Unassembled WGS sequence"/>
</dbReference>
<protein>
    <submittedName>
        <fullName evidence="1">WD40 repeat-like protein</fullName>
    </submittedName>
</protein>
<dbReference type="PANTHER" id="PTHR44163">
    <property type="entry name" value="U3 SMALL NUCLEOLAR RNA-ASSOCIATED PROTEIN 4 HOMOLOG"/>
    <property type="match status" value="1"/>
</dbReference>